<dbReference type="GeneID" id="5482700"/>
<name>A7F4K0_SCLS1</name>
<dbReference type="InParanoid" id="A7F4K0"/>
<dbReference type="Proteomes" id="UP000001312">
    <property type="component" value="Unassembled WGS sequence"/>
</dbReference>
<dbReference type="RefSeq" id="XP_001586538.1">
    <property type="nucleotide sequence ID" value="XM_001586488.1"/>
</dbReference>
<gene>
    <name evidence="1" type="ORF">SS1G_12525</name>
</gene>
<dbReference type="AlphaFoldDB" id="A7F4K0"/>
<dbReference type="HOGENOM" id="CLU_2442211_0_0_1"/>
<dbReference type="KEGG" id="ssl:SS1G_12525"/>
<evidence type="ECO:0000313" key="1">
    <source>
        <dbReference type="EMBL" id="EDN97671.1"/>
    </source>
</evidence>
<dbReference type="EMBL" id="CH476641">
    <property type="protein sequence ID" value="EDN97671.1"/>
    <property type="molecule type" value="Genomic_DNA"/>
</dbReference>
<sequence>MCNKTFQFFLLNSPLTTLREYEILYDKYGILKDNHQGLLGAAGMLSPERMSETFIHNTETVVRVVCADYFSLESDKHSKNGINASFPIIA</sequence>
<keyword evidence="2" id="KW-1185">Reference proteome</keyword>
<accession>A7F4K0</accession>
<evidence type="ECO:0000313" key="2">
    <source>
        <dbReference type="Proteomes" id="UP000001312"/>
    </source>
</evidence>
<protein>
    <submittedName>
        <fullName evidence="1">Uncharacterized protein</fullName>
    </submittedName>
</protein>
<proteinExistence type="predicted"/>
<organism evidence="1 2">
    <name type="scientific">Sclerotinia sclerotiorum (strain ATCC 18683 / 1980 / Ss-1)</name>
    <name type="common">White mold</name>
    <name type="synonym">Whetzelinia sclerotiorum</name>
    <dbReference type="NCBI Taxonomy" id="665079"/>
    <lineage>
        <taxon>Eukaryota</taxon>
        <taxon>Fungi</taxon>
        <taxon>Dikarya</taxon>
        <taxon>Ascomycota</taxon>
        <taxon>Pezizomycotina</taxon>
        <taxon>Leotiomycetes</taxon>
        <taxon>Helotiales</taxon>
        <taxon>Sclerotiniaceae</taxon>
        <taxon>Sclerotinia</taxon>
    </lineage>
</organism>
<reference evidence="2" key="1">
    <citation type="journal article" date="2011" name="PLoS Genet.">
        <title>Genomic analysis of the necrotrophic fungal pathogens Sclerotinia sclerotiorum and Botrytis cinerea.</title>
        <authorList>
            <person name="Amselem J."/>
            <person name="Cuomo C.A."/>
            <person name="van Kan J.A."/>
            <person name="Viaud M."/>
            <person name="Benito E.P."/>
            <person name="Couloux A."/>
            <person name="Coutinho P.M."/>
            <person name="de Vries R.P."/>
            <person name="Dyer P.S."/>
            <person name="Fillinger S."/>
            <person name="Fournier E."/>
            <person name="Gout L."/>
            <person name="Hahn M."/>
            <person name="Kohn L."/>
            <person name="Lapalu N."/>
            <person name="Plummer K.M."/>
            <person name="Pradier J.M."/>
            <person name="Quevillon E."/>
            <person name="Sharon A."/>
            <person name="Simon A."/>
            <person name="ten Have A."/>
            <person name="Tudzynski B."/>
            <person name="Tudzynski P."/>
            <person name="Wincker P."/>
            <person name="Andrew M."/>
            <person name="Anthouard V."/>
            <person name="Beever R.E."/>
            <person name="Beffa R."/>
            <person name="Benoit I."/>
            <person name="Bouzid O."/>
            <person name="Brault B."/>
            <person name="Chen Z."/>
            <person name="Choquer M."/>
            <person name="Collemare J."/>
            <person name="Cotton P."/>
            <person name="Danchin E.G."/>
            <person name="Da Silva C."/>
            <person name="Gautier A."/>
            <person name="Giraud C."/>
            <person name="Giraud T."/>
            <person name="Gonzalez C."/>
            <person name="Grossetete S."/>
            <person name="Guldener U."/>
            <person name="Henrissat B."/>
            <person name="Howlett B.J."/>
            <person name="Kodira C."/>
            <person name="Kretschmer M."/>
            <person name="Lappartient A."/>
            <person name="Leroch M."/>
            <person name="Levis C."/>
            <person name="Mauceli E."/>
            <person name="Neuveglise C."/>
            <person name="Oeser B."/>
            <person name="Pearson M."/>
            <person name="Poulain J."/>
            <person name="Poussereau N."/>
            <person name="Quesneville H."/>
            <person name="Rascle C."/>
            <person name="Schumacher J."/>
            <person name="Segurens B."/>
            <person name="Sexton A."/>
            <person name="Silva E."/>
            <person name="Sirven C."/>
            <person name="Soanes D.M."/>
            <person name="Talbot N.J."/>
            <person name="Templeton M."/>
            <person name="Yandava C."/>
            <person name="Yarden O."/>
            <person name="Zeng Q."/>
            <person name="Rollins J.A."/>
            <person name="Lebrun M.H."/>
            <person name="Dickman M."/>
        </authorList>
    </citation>
    <scope>NUCLEOTIDE SEQUENCE [LARGE SCALE GENOMIC DNA]</scope>
    <source>
        <strain evidence="2">ATCC 18683 / 1980 / Ss-1</strain>
    </source>
</reference>